<dbReference type="Proteomes" id="UP000189701">
    <property type="component" value="Unplaced"/>
</dbReference>
<dbReference type="SMART" id="SM00256">
    <property type="entry name" value="FBOX"/>
    <property type="match status" value="1"/>
</dbReference>
<dbReference type="RefSeq" id="XP_009765571.1">
    <property type="nucleotide sequence ID" value="XM_009767269.1"/>
</dbReference>
<dbReference type="Pfam" id="PF24758">
    <property type="entry name" value="LRR_At5g56370"/>
    <property type="match status" value="1"/>
</dbReference>
<dbReference type="SUPFAM" id="SSF52047">
    <property type="entry name" value="RNI-like"/>
    <property type="match status" value="1"/>
</dbReference>
<reference evidence="2" key="1">
    <citation type="journal article" date="2013" name="Genome Biol.">
        <title>Reference genomes and transcriptomes of Nicotiana sylvestris and Nicotiana tomentosiformis.</title>
        <authorList>
            <person name="Sierro N."/>
            <person name="Battey J.N."/>
            <person name="Ouadi S."/>
            <person name="Bovet L."/>
            <person name="Goepfert S."/>
            <person name="Bakaher N."/>
            <person name="Peitsch M.C."/>
            <person name="Ivanov N.V."/>
        </authorList>
    </citation>
    <scope>NUCLEOTIDE SEQUENCE [LARGE SCALE GENOMIC DNA]</scope>
</reference>
<evidence type="ECO:0000259" key="1">
    <source>
        <dbReference type="PROSITE" id="PS50181"/>
    </source>
</evidence>
<dbReference type="Gene3D" id="3.80.10.10">
    <property type="entry name" value="Ribonuclease Inhibitor"/>
    <property type="match status" value="1"/>
</dbReference>
<dbReference type="PANTHER" id="PTHR34223">
    <property type="entry name" value="OS11G0201299 PROTEIN"/>
    <property type="match status" value="1"/>
</dbReference>
<name>A0A1U7VKT4_NICSY</name>
<dbReference type="STRING" id="4096.A0A1U7VKT4"/>
<dbReference type="InterPro" id="IPR055411">
    <property type="entry name" value="LRR_FXL15/At3g58940/PEG3-like"/>
</dbReference>
<dbReference type="KEGG" id="nsy:104217120"/>
<dbReference type="InterPro" id="IPR001810">
    <property type="entry name" value="F-box_dom"/>
</dbReference>
<accession>A0A1U7VKT4</accession>
<dbReference type="InterPro" id="IPR053781">
    <property type="entry name" value="F-box_AtFBL13-like"/>
</dbReference>
<organism evidence="2 3">
    <name type="scientific">Nicotiana sylvestris</name>
    <name type="common">Wood tobacco</name>
    <name type="synonym">South American tobacco</name>
    <dbReference type="NCBI Taxonomy" id="4096"/>
    <lineage>
        <taxon>Eukaryota</taxon>
        <taxon>Viridiplantae</taxon>
        <taxon>Streptophyta</taxon>
        <taxon>Embryophyta</taxon>
        <taxon>Tracheophyta</taxon>
        <taxon>Spermatophyta</taxon>
        <taxon>Magnoliopsida</taxon>
        <taxon>eudicotyledons</taxon>
        <taxon>Gunneridae</taxon>
        <taxon>Pentapetalae</taxon>
        <taxon>asterids</taxon>
        <taxon>lamiids</taxon>
        <taxon>Solanales</taxon>
        <taxon>Solanaceae</taxon>
        <taxon>Nicotianoideae</taxon>
        <taxon>Nicotianeae</taxon>
        <taxon>Nicotiana</taxon>
    </lineage>
</organism>
<dbReference type="InterPro" id="IPR053197">
    <property type="entry name" value="F-box_SCFL_complex_component"/>
</dbReference>
<evidence type="ECO:0000313" key="2">
    <source>
        <dbReference type="Proteomes" id="UP000189701"/>
    </source>
</evidence>
<dbReference type="GeneID" id="104217120"/>
<evidence type="ECO:0000313" key="3">
    <source>
        <dbReference type="RefSeq" id="XP_009765571.1"/>
    </source>
</evidence>
<sequence length="236" mass="27262">MRQRHKVTDLTIDGEIEAPDLISNLPDEVLSSIISFLPTNEAVATSVCSKRWRFLWKSLSRLSFYLKVDVHDLRPCLIRIQRIEKLSIVDQVLSSHIVHCIWTLSCDKYLLRDASPFKGCVNVRTLKLRACCFNEETLIDILGNCEFLENLSLRACSLDTSWKHTPILRIRHKKLKFLEIYHMEVEIFYLISKSLTELVLEDLSYSSRRSIIHCPNLRVFRTNSPGVLDQRGTGSA</sequence>
<protein>
    <submittedName>
        <fullName evidence="3">Probable FBD-associated F-box protein At5g38565</fullName>
    </submittedName>
</protein>
<gene>
    <name evidence="3" type="primary">LOC104217120</name>
</gene>
<dbReference type="OrthoDB" id="586691at2759"/>
<dbReference type="SUPFAM" id="SSF81383">
    <property type="entry name" value="F-box domain"/>
    <property type="match status" value="1"/>
</dbReference>
<dbReference type="Gene3D" id="1.20.1280.50">
    <property type="match status" value="1"/>
</dbReference>
<feature type="domain" description="F-box" evidence="1">
    <location>
        <begin position="19"/>
        <end position="68"/>
    </location>
</feature>
<dbReference type="InterPro" id="IPR032675">
    <property type="entry name" value="LRR_dom_sf"/>
</dbReference>
<dbReference type="Pfam" id="PF00646">
    <property type="entry name" value="F-box"/>
    <property type="match status" value="1"/>
</dbReference>
<dbReference type="InterPro" id="IPR036047">
    <property type="entry name" value="F-box-like_dom_sf"/>
</dbReference>
<dbReference type="CDD" id="cd22160">
    <property type="entry name" value="F-box_AtFBL13-like"/>
    <property type="match status" value="1"/>
</dbReference>
<dbReference type="PROSITE" id="PS50181">
    <property type="entry name" value="FBOX"/>
    <property type="match status" value="1"/>
</dbReference>
<proteinExistence type="predicted"/>
<keyword evidence="2" id="KW-1185">Reference proteome</keyword>
<reference evidence="3" key="2">
    <citation type="submission" date="2025-08" db="UniProtKB">
        <authorList>
            <consortium name="RefSeq"/>
        </authorList>
    </citation>
    <scope>IDENTIFICATION</scope>
    <source>
        <tissue evidence="3">Leaf</tissue>
    </source>
</reference>
<dbReference type="AlphaFoldDB" id="A0A1U7VKT4"/>
<dbReference type="PANTHER" id="PTHR34223:SF51">
    <property type="entry name" value="OS06G0556300 PROTEIN"/>
    <property type="match status" value="1"/>
</dbReference>